<reference evidence="2" key="2">
    <citation type="submission" date="2021-04" db="EMBL/GenBank/DDBJ databases">
        <authorList>
            <person name="Podell S."/>
        </authorList>
    </citation>
    <scope>NUCLEOTIDE SEQUENCE</scope>
    <source>
        <strain evidence="2">Hildebrandi</strain>
    </source>
</reference>
<accession>A0A9K3PP46</accession>
<evidence type="ECO:0000313" key="2">
    <source>
        <dbReference type="EMBL" id="KAG7354880.1"/>
    </source>
</evidence>
<name>A0A9K3PP46_9STRA</name>
<reference evidence="2" key="1">
    <citation type="journal article" date="2021" name="Sci. Rep.">
        <title>Diploid genomic architecture of Nitzschia inconspicua, an elite biomass production diatom.</title>
        <authorList>
            <person name="Oliver A."/>
            <person name="Podell S."/>
            <person name="Pinowska A."/>
            <person name="Traller J.C."/>
            <person name="Smith S.R."/>
            <person name="McClure R."/>
            <person name="Beliaev A."/>
            <person name="Bohutskyi P."/>
            <person name="Hill E.A."/>
            <person name="Rabines A."/>
            <person name="Zheng H."/>
            <person name="Allen L.Z."/>
            <person name="Kuo A."/>
            <person name="Grigoriev I.V."/>
            <person name="Allen A.E."/>
            <person name="Hazlebeck D."/>
            <person name="Allen E.E."/>
        </authorList>
    </citation>
    <scope>NUCLEOTIDE SEQUENCE</scope>
    <source>
        <strain evidence="2">Hildebrandi</strain>
    </source>
</reference>
<feature type="region of interest" description="Disordered" evidence="1">
    <location>
        <begin position="1"/>
        <end position="35"/>
    </location>
</feature>
<organism evidence="2 3">
    <name type="scientific">Nitzschia inconspicua</name>
    <dbReference type="NCBI Taxonomy" id="303405"/>
    <lineage>
        <taxon>Eukaryota</taxon>
        <taxon>Sar</taxon>
        <taxon>Stramenopiles</taxon>
        <taxon>Ochrophyta</taxon>
        <taxon>Bacillariophyta</taxon>
        <taxon>Bacillariophyceae</taxon>
        <taxon>Bacillariophycidae</taxon>
        <taxon>Bacillariales</taxon>
        <taxon>Bacillariaceae</taxon>
        <taxon>Nitzschia</taxon>
    </lineage>
</organism>
<dbReference type="Proteomes" id="UP000693970">
    <property type="component" value="Unassembled WGS sequence"/>
</dbReference>
<proteinExistence type="predicted"/>
<dbReference type="AlphaFoldDB" id="A0A9K3PP46"/>
<sequence>MNEQEENDMTDSVQCDESASASGKQKYNTSTKKPTTPHDVCPFRLNIYMVSEEAPVDPGRWFVSHKNVNKKTCGCHKGHVKLRPHELHNYLTNMSEEDRELAKKCVKLRFSASATAALLDSTSTTCSTYQANQISYLSRLPSELGKPNRSTAHPEHGCGDDFPKWYSFTVLLPHCDFWVQSQRHFAQACSNTGASTGH</sequence>
<evidence type="ECO:0000256" key="1">
    <source>
        <dbReference type="SAM" id="MobiDB-lite"/>
    </source>
</evidence>
<protein>
    <submittedName>
        <fullName evidence="2">Uncharacterized protein</fullName>
    </submittedName>
</protein>
<evidence type="ECO:0000313" key="3">
    <source>
        <dbReference type="Proteomes" id="UP000693970"/>
    </source>
</evidence>
<keyword evidence="3" id="KW-1185">Reference proteome</keyword>
<gene>
    <name evidence="2" type="ORF">IV203_004236</name>
</gene>
<comment type="caution">
    <text evidence="2">The sequence shown here is derived from an EMBL/GenBank/DDBJ whole genome shotgun (WGS) entry which is preliminary data.</text>
</comment>
<dbReference type="EMBL" id="JAGRRH010000016">
    <property type="protein sequence ID" value="KAG7354880.1"/>
    <property type="molecule type" value="Genomic_DNA"/>
</dbReference>
<feature type="compositionally biased region" description="Polar residues" evidence="1">
    <location>
        <begin position="10"/>
        <end position="34"/>
    </location>
</feature>